<dbReference type="Proteomes" id="UP001193748">
    <property type="component" value="Unassembled WGS sequence"/>
</dbReference>
<evidence type="ECO:0000313" key="2">
    <source>
        <dbReference type="EMBL" id="OOM53366.1"/>
    </source>
</evidence>
<gene>
    <name evidence="1" type="ORF">B0H41_000879</name>
    <name evidence="2" type="ORF">CLBCK_47970</name>
</gene>
<protein>
    <submittedName>
        <fullName evidence="2">Uncharacterized protein</fullName>
    </submittedName>
</protein>
<reference evidence="2 3" key="1">
    <citation type="submission" date="2016-05" db="EMBL/GenBank/DDBJ databases">
        <title>Microbial solvent formation.</title>
        <authorList>
            <person name="Poehlein A."/>
            <person name="Montoya Solano J.D."/>
            <person name="Flitsch S."/>
            <person name="Krabben P."/>
            <person name="Duerre P."/>
            <person name="Daniel R."/>
        </authorList>
    </citation>
    <scope>NUCLEOTIDE SEQUENCE [LARGE SCALE GENOMIC DNA]</scope>
    <source>
        <strain evidence="2 3">DSM 53</strain>
    </source>
</reference>
<sequence>MEIKGIDIRGKKESFGRIDISEKSNLNNITRKLKSYKEM</sequence>
<reference evidence="1" key="2">
    <citation type="submission" date="2020-05" db="EMBL/GenBank/DDBJ databases">
        <authorList>
            <person name="Brown S."/>
            <person name="Huntemann M."/>
            <person name="Clum A."/>
            <person name="Spunde A."/>
            <person name="Palaniappan K."/>
            <person name="Ritter S."/>
            <person name="Mikhailova N."/>
            <person name="Chen I.-M."/>
            <person name="Stamatis D."/>
            <person name="Reddy T."/>
            <person name="O'Malley R."/>
            <person name="Daum C."/>
            <person name="Shapiro N."/>
            <person name="Ivanova N."/>
            <person name="Kyrpides N."/>
            <person name="Woyke T."/>
        </authorList>
    </citation>
    <scope>NUCLEOTIDE SEQUENCE</scope>
    <source>
        <strain evidence="1">DJ080</strain>
    </source>
</reference>
<dbReference type="EMBL" id="LZZI01000186">
    <property type="protein sequence ID" value="OOM53366.1"/>
    <property type="molecule type" value="Genomic_DNA"/>
</dbReference>
<evidence type="ECO:0000313" key="3">
    <source>
        <dbReference type="Proteomes" id="UP000190973"/>
    </source>
</evidence>
<dbReference type="Proteomes" id="UP000190973">
    <property type="component" value="Unassembled WGS sequence"/>
</dbReference>
<proteinExistence type="predicted"/>
<dbReference type="EMBL" id="JABSWW010000001">
    <property type="protein sequence ID" value="NRT87200.1"/>
    <property type="molecule type" value="Genomic_DNA"/>
</dbReference>
<organism evidence="2 3">
    <name type="scientific">Clostridium beijerinckii</name>
    <name type="common">Clostridium MP</name>
    <dbReference type="NCBI Taxonomy" id="1520"/>
    <lineage>
        <taxon>Bacteria</taxon>
        <taxon>Bacillati</taxon>
        <taxon>Bacillota</taxon>
        <taxon>Clostridia</taxon>
        <taxon>Eubacteriales</taxon>
        <taxon>Clostridiaceae</taxon>
        <taxon>Clostridium</taxon>
    </lineage>
</organism>
<evidence type="ECO:0000313" key="1">
    <source>
        <dbReference type="EMBL" id="NRT87200.1"/>
    </source>
</evidence>
<name>A0A1S8RJI9_CLOBE</name>
<reference evidence="1" key="3">
    <citation type="journal article" date="2022" name="Nat. Biotechnol.">
        <title>Carbon-negative production of acetone and isopropanol by gas fermentation at industrial pilot scale.</title>
        <authorList>
            <person name="Liew F.E."/>
            <person name="Nogle R."/>
            <person name="Abdalla T."/>
            <person name="Rasor B.J."/>
            <person name="Canter C."/>
            <person name="Jensen R.O."/>
            <person name="Wang L."/>
            <person name="Strutz J."/>
            <person name="Chirania P."/>
            <person name="De Tissera S."/>
            <person name="Mueller A.P."/>
            <person name="Ruan Z."/>
            <person name="Gao A."/>
            <person name="Tran L."/>
            <person name="Engle N.L."/>
            <person name="Bromley J.C."/>
            <person name="Daniell J."/>
            <person name="Conrado R."/>
            <person name="Tschaplinski T.J."/>
            <person name="Giannone R.J."/>
            <person name="Hettich R.L."/>
            <person name="Karim A.S."/>
            <person name="Simpson S.D."/>
            <person name="Brown S.D."/>
            <person name="Leang C."/>
            <person name="Jewett M.C."/>
            <person name="Kopke M."/>
        </authorList>
    </citation>
    <scope>NUCLEOTIDE SEQUENCE</scope>
    <source>
        <strain evidence="1">DJ080</strain>
    </source>
</reference>
<dbReference type="AlphaFoldDB" id="A0A1S8RJI9"/>
<comment type="caution">
    <text evidence="2">The sequence shown here is derived from an EMBL/GenBank/DDBJ whole genome shotgun (WGS) entry which is preliminary data.</text>
</comment>
<accession>A0A1S8RJI9</accession>